<dbReference type="AlphaFoldDB" id="A0AAV4QKB7"/>
<dbReference type="Proteomes" id="UP001054945">
    <property type="component" value="Unassembled WGS sequence"/>
</dbReference>
<dbReference type="InterPro" id="IPR019734">
    <property type="entry name" value="TPR_rpt"/>
</dbReference>
<name>A0AAV4QKB7_CAEEX</name>
<feature type="region of interest" description="Disordered" evidence="2">
    <location>
        <begin position="114"/>
        <end position="168"/>
    </location>
</feature>
<keyword evidence="3" id="KW-0328">Glycosyltransferase</keyword>
<feature type="repeat" description="TPR" evidence="1">
    <location>
        <begin position="76"/>
        <end position="109"/>
    </location>
</feature>
<comment type="caution">
    <text evidence="3">The sequence shown here is derived from an EMBL/GenBank/DDBJ whole genome shotgun (WGS) entry which is preliminary data.</text>
</comment>
<gene>
    <name evidence="3" type="primary">TMTC3_1</name>
    <name evidence="3" type="ORF">CEXT_426961</name>
</gene>
<reference evidence="3 4" key="1">
    <citation type="submission" date="2021-06" db="EMBL/GenBank/DDBJ databases">
        <title>Caerostris extrusa draft genome.</title>
        <authorList>
            <person name="Kono N."/>
            <person name="Arakawa K."/>
        </authorList>
    </citation>
    <scope>NUCLEOTIDE SEQUENCE [LARGE SCALE GENOMIC DNA]</scope>
</reference>
<feature type="compositionally biased region" description="Basic and acidic residues" evidence="2">
    <location>
        <begin position="156"/>
        <end position="168"/>
    </location>
</feature>
<organism evidence="3 4">
    <name type="scientific">Caerostris extrusa</name>
    <name type="common">Bark spider</name>
    <name type="synonym">Caerostris bankana</name>
    <dbReference type="NCBI Taxonomy" id="172846"/>
    <lineage>
        <taxon>Eukaryota</taxon>
        <taxon>Metazoa</taxon>
        <taxon>Ecdysozoa</taxon>
        <taxon>Arthropoda</taxon>
        <taxon>Chelicerata</taxon>
        <taxon>Arachnida</taxon>
        <taxon>Araneae</taxon>
        <taxon>Araneomorphae</taxon>
        <taxon>Entelegynae</taxon>
        <taxon>Araneoidea</taxon>
        <taxon>Araneidae</taxon>
        <taxon>Caerostris</taxon>
    </lineage>
</organism>
<accession>A0AAV4QKB7</accession>
<sequence length="168" mass="18941">MFINGRTTPVLRASWNFVVPPILHKPQEEFLSYSYPKNMMILTWIEFTTSSAAILSIAVDKTRRLQVLLHKGRQPERTYFNMGMLAMQDRDTASAENYFRKALQLRGDFDAALFQPRPRPVRDPAAPGGRPLSAEAQGHPPEGAHAPGQHLLQRSQELHGCAESKLPH</sequence>
<protein>
    <submittedName>
        <fullName evidence="3">Dolichyl-phosphate-mannose--protein mannosyltransferase</fullName>
    </submittedName>
</protein>
<evidence type="ECO:0000313" key="3">
    <source>
        <dbReference type="EMBL" id="GIY08687.1"/>
    </source>
</evidence>
<dbReference type="PROSITE" id="PS50005">
    <property type="entry name" value="TPR"/>
    <property type="match status" value="1"/>
</dbReference>
<evidence type="ECO:0000256" key="1">
    <source>
        <dbReference type="PROSITE-ProRule" id="PRU00339"/>
    </source>
</evidence>
<evidence type="ECO:0000256" key="2">
    <source>
        <dbReference type="SAM" id="MobiDB-lite"/>
    </source>
</evidence>
<dbReference type="EMBL" id="BPLR01006276">
    <property type="protein sequence ID" value="GIY08687.1"/>
    <property type="molecule type" value="Genomic_DNA"/>
</dbReference>
<evidence type="ECO:0000313" key="4">
    <source>
        <dbReference type="Proteomes" id="UP001054945"/>
    </source>
</evidence>
<dbReference type="GO" id="GO:0016757">
    <property type="term" value="F:glycosyltransferase activity"/>
    <property type="evidence" value="ECO:0007669"/>
    <property type="project" value="UniProtKB-KW"/>
</dbReference>
<keyword evidence="1" id="KW-0802">TPR repeat</keyword>
<keyword evidence="3" id="KW-0808">Transferase</keyword>
<proteinExistence type="predicted"/>
<keyword evidence="4" id="KW-1185">Reference proteome</keyword>